<evidence type="ECO:0000313" key="2">
    <source>
        <dbReference type="EMBL" id="ACU69924.1"/>
    </source>
</evidence>
<gene>
    <name evidence="2" type="ordered locus">Caci_0996</name>
</gene>
<evidence type="ECO:0000313" key="3">
    <source>
        <dbReference type="Proteomes" id="UP000000851"/>
    </source>
</evidence>
<feature type="transmembrane region" description="Helical" evidence="1">
    <location>
        <begin position="219"/>
        <end position="236"/>
    </location>
</feature>
<proteinExistence type="predicted"/>
<feature type="transmembrane region" description="Helical" evidence="1">
    <location>
        <begin position="421"/>
        <end position="439"/>
    </location>
</feature>
<organism evidence="2 3">
    <name type="scientific">Catenulispora acidiphila (strain DSM 44928 / JCM 14897 / NBRC 102108 / NRRL B-24433 / ID139908)</name>
    <dbReference type="NCBI Taxonomy" id="479433"/>
    <lineage>
        <taxon>Bacteria</taxon>
        <taxon>Bacillati</taxon>
        <taxon>Actinomycetota</taxon>
        <taxon>Actinomycetes</taxon>
        <taxon>Catenulisporales</taxon>
        <taxon>Catenulisporaceae</taxon>
        <taxon>Catenulispora</taxon>
    </lineage>
</organism>
<sequence>MTDGMPNRWSAARPVLRRAARPAGEVVAALGGAAVMVLAARFVDVDPLDRTGQVSALAALQVRFSVLGVVLLGALLGAHRWWGGRRYLAVKHLVCAAFAGLASGFLAGGIVVALKGTPWPLFGLSGDTGRLVEWSASIVHGHGNPNPTYPPLTLHALAWWAQLFHHGDTAAAFRDMEIGGAAVTGPAAYVAWRFVLSPLWALVVGVVPAYAIIDPYKPYGAIVMIVLLPVFVVSVRHTMRVGGMAWRGVLVSAVLFGLLYSVLFLTYPGSSLWSAPGLVAAVLLLFPWARDRVWKLVAFVGVTVAVFGVLCGWYVKDLGSGTVDRAYGFDAYTDPAFFSMWRTDMPGDVGQWPPPGELAGVGLFSVLTFAGLGMALWLGWRRPLAVTVACVFAGTWLWRMEVASRMWATGTVQLWPRTGNQLLYCVLVLGAAATAFAASRLASWPPMPSRLGAHVGVLAAVLLVLGSAASSVSDYWMPAKTNSYKILAYVSQTMRKPDGSCPKYAPNHECSATGDQSWMNNFAGPRNH</sequence>
<feature type="transmembrane region" description="Helical" evidence="1">
    <location>
        <begin position="55"/>
        <end position="76"/>
    </location>
</feature>
<dbReference type="FunCoup" id="C7Q464">
    <property type="interactions" value="3"/>
</dbReference>
<dbReference type="OrthoDB" id="3663828at2"/>
<dbReference type="eggNOG" id="ENOG5033QF0">
    <property type="taxonomic scope" value="Bacteria"/>
</dbReference>
<dbReference type="AlphaFoldDB" id="C7Q464"/>
<dbReference type="InParanoid" id="C7Q464"/>
<reference evidence="2 3" key="1">
    <citation type="journal article" date="2009" name="Stand. Genomic Sci.">
        <title>Complete genome sequence of Catenulispora acidiphila type strain (ID 139908).</title>
        <authorList>
            <person name="Copeland A."/>
            <person name="Lapidus A."/>
            <person name="Glavina Del Rio T."/>
            <person name="Nolan M."/>
            <person name="Lucas S."/>
            <person name="Chen F."/>
            <person name="Tice H."/>
            <person name="Cheng J.F."/>
            <person name="Bruce D."/>
            <person name="Goodwin L."/>
            <person name="Pitluck S."/>
            <person name="Mikhailova N."/>
            <person name="Pati A."/>
            <person name="Ivanova N."/>
            <person name="Mavromatis K."/>
            <person name="Chen A."/>
            <person name="Palaniappan K."/>
            <person name="Chain P."/>
            <person name="Land M."/>
            <person name="Hauser L."/>
            <person name="Chang Y.J."/>
            <person name="Jeffries C.D."/>
            <person name="Chertkov O."/>
            <person name="Brettin T."/>
            <person name="Detter J.C."/>
            <person name="Han C."/>
            <person name="Ali Z."/>
            <person name="Tindall B.J."/>
            <person name="Goker M."/>
            <person name="Bristow J."/>
            <person name="Eisen J.A."/>
            <person name="Markowitz V."/>
            <person name="Hugenholtz P."/>
            <person name="Kyrpides N.C."/>
            <person name="Klenk H.P."/>
        </authorList>
    </citation>
    <scope>NUCLEOTIDE SEQUENCE [LARGE SCALE GENOMIC DNA]</scope>
    <source>
        <strain evidence="3">DSM 44928 / JCM 14897 / NBRC 102108 / NRRL B-24433 / ID139908</strain>
    </source>
</reference>
<keyword evidence="1" id="KW-1133">Transmembrane helix</keyword>
<feature type="transmembrane region" description="Helical" evidence="1">
    <location>
        <begin position="296"/>
        <end position="315"/>
    </location>
</feature>
<dbReference type="KEGG" id="cai:Caci_0996"/>
<keyword evidence="1" id="KW-0812">Transmembrane</keyword>
<dbReference type="EMBL" id="CP001700">
    <property type="protein sequence ID" value="ACU69924.1"/>
    <property type="molecule type" value="Genomic_DNA"/>
</dbReference>
<accession>C7Q464</accession>
<dbReference type="RefSeq" id="WP_012785218.1">
    <property type="nucleotide sequence ID" value="NC_013131.1"/>
</dbReference>
<dbReference type="Proteomes" id="UP000000851">
    <property type="component" value="Chromosome"/>
</dbReference>
<feature type="transmembrane region" description="Helical" evidence="1">
    <location>
        <begin position="451"/>
        <end position="472"/>
    </location>
</feature>
<keyword evidence="1" id="KW-0472">Membrane</keyword>
<feature type="transmembrane region" description="Helical" evidence="1">
    <location>
        <begin position="358"/>
        <end position="377"/>
    </location>
</feature>
<dbReference type="HOGENOM" id="CLU_466027_0_0_11"/>
<evidence type="ECO:0000256" key="1">
    <source>
        <dbReference type="SAM" id="Phobius"/>
    </source>
</evidence>
<keyword evidence="3" id="KW-1185">Reference proteome</keyword>
<feature type="transmembrane region" description="Helical" evidence="1">
    <location>
        <begin position="194"/>
        <end position="213"/>
    </location>
</feature>
<feature type="transmembrane region" description="Helical" evidence="1">
    <location>
        <begin position="248"/>
        <end position="267"/>
    </location>
</feature>
<feature type="transmembrane region" description="Helical" evidence="1">
    <location>
        <begin position="273"/>
        <end position="289"/>
    </location>
</feature>
<feature type="transmembrane region" description="Helical" evidence="1">
    <location>
        <begin position="23"/>
        <end position="43"/>
    </location>
</feature>
<name>C7Q464_CATAD</name>
<feature type="transmembrane region" description="Helical" evidence="1">
    <location>
        <begin position="88"/>
        <end position="114"/>
    </location>
</feature>
<protein>
    <submittedName>
        <fullName evidence="2">Uncharacterized protein</fullName>
    </submittedName>
</protein>